<dbReference type="STRING" id="1124188.SAMN05444377_11829"/>
<evidence type="ECO:0000313" key="2">
    <source>
        <dbReference type="EMBL" id="SHF76077.1"/>
    </source>
</evidence>
<proteinExistence type="predicted"/>
<evidence type="ECO:0000259" key="1">
    <source>
        <dbReference type="PROSITE" id="PS50106"/>
    </source>
</evidence>
<dbReference type="EMBL" id="FQVQ01000018">
    <property type="protein sequence ID" value="SHF76077.1"/>
    <property type="molecule type" value="Genomic_DNA"/>
</dbReference>
<dbReference type="InterPro" id="IPR029058">
    <property type="entry name" value="AB_hydrolase_fold"/>
</dbReference>
<dbReference type="SUPFAM" id="SSF53474">
    <property type="entry name" value="alpha/beta-Hydrolases"/>
    <property type="match status" value="1"/>
</dbReference>
<dbReference type="Gene3D" id="3.40.50.1820">
    <property type="entry name" value="alpha/beta hydrolase"/>
    <property type="match status" value="1"/>
</dbReference>
<dbReference type="Pfam" id="PF13180">
    <property type="entry name" value="PDZ_2"/>
    <property type="match status" value="1"/>
</dbReference>
<organism evidence="2 3">
    <name type="scientific">Flavobacterium fontis</name>
    <dbReference type="NCBI Taxonomy" id="1124188"/>
    <lineage>
        <taxon>Bacteria</taxon>
        <taxon>Pseudomonadati</taxon>
        <taxon>Bacteroidota</taxon>
        <taxon>Flavobacteriia</taxon>
        <taxon>Flavobacteriales</taxon>
        <taxon>Flavobacteriaceae</taxon>
        <taxon>Flavobacterium</taxon>
    </lineage>
</organism>
<dbReference type="InterPro" id="IPR036034">
    <property type="entry name" value="PDZ_sf"/>
</dbReference>
<dbReference type="GO" id="GO:0052689">
    <property type="term" value="F:carboxylic ester hydrolase activity"/>
    <property type="evidence" value="ECO:0007669"/>
    <property type="project" value="TreeGrafter"/>
</dbReference>
<dbReference type="RefSeq" id="WP_073365102.1">
    <property type="nucleotide sequence ID" value="NZ_FQVQ01000018.1"/>
</dbReference>
<dbReference type="SMART" id="SM00228">
    <property type="entry name" value="PDZ"/>
    <property type="match status" value="1"/>
</dbReference>
<dbReference type="Proteomes" id="UP000184147">
    <property type="component" value="Unassembled WGS sequence"/>
</dbReference>
<dbReference type="SUPFAM" id="SSF50156">
    <property type="entry name" value="PDZ domain-like"/>
    <property type="match status" value="1"/>
</dbReference>
<evidence type="ECO:0000313" key="3">
    <source>
        <dbReference type="Proteomes" id="UP000184147"/>
    </source>
</evidence>
<dbReference type="PANTHER" id="PTHR43265">
    <property type="entry name" value="ESTERASE ESTD"/>
    <property type="match status" value="1"/>
</dbReference>
<gene>
    <name evidence="2" type="ORF">SAMN05444377_11829</name>
</gene>
<accession>A0A1M5EA44</accession>
<dbReference type="Gene3D" id="2.30.42.10">
    <property type="match status" value="1"/>
</dbReference>
<dbReference type="Pfam" id="PF12146">
    <property type="entry name" value="Hydrolase_4"/>
    <property type="match status" value="1"/>
</dbReference>
<keyword evidence="3" id="KW-1185">Reference proteome</keyword>
<dbReference type="PROSITE" id="PS50106">
    <property type="entry name" value="PDZ"/>
    <property type="match status" value="1"/>
</dbReference>
<feature type="domain" description="PDZ" evidence="1">
    <location>
        <begin position="17"/>
        <end position="74"/>
    </location>
</feature>
<sequence>MRKLGFQLGLIVFGIALVTAQPLPRRPWLGARLSADPQGGITLNQVVGGTAKAAGLQAQDVLLQINGKTLQDLSEVAPTIAQYTEKQAVTFTIRRAGSQQEIKTTWVGRDRESVAKGTVTYDRVPFKGGQLSVIINKPEGTGKLPAVLFIPGYTCSSVDGLTPDHPYGRVVQAFHNAGFVVVRVEKSGLGDSQNTPDCSTTTLYDEVESFKAGFQKMKSLPFVDTEKLFIFGHSMGGIIAPAISAGEKVRGVMVYGTTAKSWFEYQLEMNRLQLKLAKLPPMEYESKCRIQADIAFDYFIRKKSLESIAADPEKKAVLETDWQYDGKDRIFDRNQEYWRQIQDYPLLDNWKNTTGKVLVLYGESDFQAFSLPDHEQIVQTVNHYHPGNAALLSFPLTDHYFARSGTMQQAYDTFSQGKIQELFQAFNPDVTQKAVAWALALVQS</sequence>
<dbReference type="InterPro" id="IPR053145">
    <property type="entry name" value="AB_hydrolase_Est10"/>
</dbReference>
<reference evidence="2 3" key="1">
    <citation type="submission" date="2016-11" db="EMBL/GenBank/DDBJ databases">
        <authorList>
            <person name="Jaros S."/>
            <person name="Januszkiewicz K."/>
            <person name="Wedrychowicz H."/>
        </authorList>
    </citation>
    <scope>NUCLEOTIDE SEQUENCE [LARGE SCALE GENOMIC DNA]</scope>
    <source>
        <strain evidence="2 3">DSM 25660</strain>
    </source>
</reference>
<name>A0A1M5EA44_9FLAO</name>
<dbReference type="AlphaFoldDB" id="A0A1M5EA44"/>
<dbReference type="PANTHER" id="PTHR43265:SF1">
    <property type="entry name" value="ESTERASE ESTD"/>
    <property type="match status" value="1"/>
</dbReference>
<dbReference type="OrthoDB" id="9809549at2"/>
<dbReference type="InterPro" id="IPR001478">
    <property type="entry name" value="PDZ"/>
</dbReference>
<dbReference type="InterPro" id="IPR022742">
    <property type="entry name" value="Hydrolase_4"/>
</dbReference>
<protein>
    <recommendedName>
        <fullName evidence="1">PDZ domain-containing protein</fullName>
    </recommendedName>
</protein>